<evidence type="ECO:0000256" key="3">
    <source>
        <dbReference type="ARBA" id="ARBA00024356"/>
    </source>
</evidence>
<dbReference type="Gene3D" id="2.115.10.20">
    <property type="entry name" value="Glycosyl hydrolase domain, family 43"/>
    <property type="match status" value="2"/>
</dbReference>
<comment type="caution">
    <text evidence="4">The sequence shown here is derived from an EMBL/GenBank/DDBJ whole genome shotgun (WGS) entry which is preliminary data.</text>
</comment>
<dbReference type="Pfam" id="PF04041">
    <property type="entry name" value="Glyco_hydro_130"/>
    <property type="match status" value="1"/>
</dbReference>
<evidence type="ECO:0000313" key="4">
    <source>
        <dbReference type="EMBL" id="KKR87716.1"/>
    </source>
</evidence>
<dbReference type="PANTHER" id="PTHR34106">
    <property type="entry name" value="GLYCOSIDASE"/>
    <property type="match status" value="1"/>
</dbReference>
<dbReference type="PATRIC" id="fig|1618409.3.peg.352"/>
<dbReference type="SUPFAM" id="SSF75005">
    <property type="entry name" value="Arabinanase/levansucrase/invertase"/>
    <property type="match status" value="2"/>
</dbReference>
<organism evidence="4 5">
    <name type="scientific">Candidatus Curtissbacteria bacterium GW2011_GWA1_41_11</name>
    <dbReference type="NCBI Taxonomy" id="1618409"/>
    <lineage>
        <taxon>Bacteria</taxon>
        <taxon>Candidatus Curtissiibacteriota</taxon>
    </lineage>
</organism>
<evidence type="ECO:0000256" key="2">
    <source>
        <dbReference type="ARBA" id="ARBA00022679"/>
    </source>
</evidence>
<reference evidence="4 5" key="1">
    <citation type="journal article" date="2015" name="Nature">
        <title>rRNA introns, odd ribosomes, and small enigmatic genomes across a large radiation of phyla.</title>
        <authorList>
            <person name="Brown C.T."/>
            <person name="Hug L.A."/>
            <person name="Thomas B.C."/>
            <person name="Sharon I."/>
            <person name="Castelle C.J."/>
            <person name="Singh A."/>
            <person name="Wilkins M.J."/>
            <person name="Williams K.H."/>
            <person name="Banfield J.F."/>
        </authorList>
    </citation>
    <scope>NUCLEOTIDE SEQUENCE [LARGE SCALE GENOMIC DNA]</scope>
</reference>
<dbReference type="InterPro" id="IPR007184">
    <property type="entry name" value="Mannoside_phosphorylase"/>
</dbReference>
<dbReference type="EMBL" id="LCAG01000003">
    <property type="protein sequence ID" value="KKR87716.1"/>
    <property type="molecule type" value="Genomic_DNA"/>
</dbReference>
<name>A0A0G0UJP3_9BACT</name>
<keyword evidence="2" id="KW-0808">Transferase</keyword>
<proteinExistence type="inferred from homology"/>
<dbReference type="GO" id="GO:0016757">
    <property type="term" value="F:glycosyltransferase activity"/>
    <property type="evidence" value="ECO:0007669"/>
    <property type="project" value="UniProtKB-KW"/>
</dbReference>
<dbReference type="AlphaFoldDB" id="A0A0G0UJP3"/>
<dbReference type="InterPro" id="IPR023296">
    <property type="entry name" value="Glyco_hydro_beta-prop_sf"/>
</dbReference>
<accession>A0A0G0UJP3</accession>
<sequence>MDSYHQSGSRTKAPVGVFEDSGKIHLILKKSGKNTLFELESSTNGLTFKNEEKQIKFKNKILADQEISNVSVSVWENRYVACYLQKTGASKNLFSSVSGDREIFEHIKTIDHITEAGSIVPNFKIQNNYVLYFGGDFLRLAYSKNLADWEVANEKLHSEPKGFFGKSSLIVASSFLTHQGILVFYWENRSSKKHSHYILKAILTDIRNPLDVLEKFDEPIWETSAEWTKYKITPVGVVKLENKLLSYWNVAGRGLFVITHPFIDTTVKIKQNVPFVIIKKLKQNPLIAPLVHNFWESKATFNPAAVHEKNRVHIIYRAIGEDDVSVLGYASSSDGIHFDDRHPKPIYVPKEPFELSGTYGQKNGTYSPFASGGGAYGGVEDPRITKIDDKFYMTYVAYNGWSHPRVALTSIDEVSFHNKDWQWEKPVLISKPNEVNKNACILPEKVNGKYVIFHRVYPDILVDFVDSLDFDGKTFLKGEFRIEPVRNRWDSRKVGAGPPPIKTPDGWLMIYQAVGNQDPTKYKIGAMLLSLTDPTRILYRAREPILEPDKWYENDGSKAGVAYPCGSVVISSKLIVYYGGSDSYVCGATANLEKFVSELKLNHPIHLNPISQIN</sequence>
<keyword evidence="1" id="KW-0328">Glycosyltransferase</keyword>
<gene>
    <name evidence="4" type="ORF">UU34_C0003G0058</name>
</gene>
<evidence type="ECO:0000313" key="5">
    <source>
        <dbReference type="Proteomes" id="UP000034854"/>
    </source>
</evidence>
<comment type="similarity">
    <text evidence="3">Belongs to the glycosyl hydrolase 130 family.</text>
</comment>
<evidence type="ECO:0008006" key="6">
    <source>
        <dbReference type="Google" id="ProtNLM"/>
    </source>
</evidence>
<evidence type="ECO:0000256" key="1">
    <source>
        <dbReference type="ARBA" id="ARBA00022676"/>
    </source>
</evidence>
<dbReference type="Proteomes" id="UP000034854">
    <property type="component" value="Unassembled WGS sequence"/>
</dbReference>
<dbReference type="CDD" id="cd18614">
    <property type="entry name" value="GH130"/>
    <property type="match status" value="1"/>
</dbReference>
<protein>
    <recommendedName>
        <fullName evidence="6">Glycosidase-related protein</fullName>
    </recommendedName>
</protein>
<dbReference type="PANTHER" id="PTHR34106:SF5">
    <property type="entry name" value="GLYCOSIDASE"/>
    <property type="match status" value="1"/>
</dbReference>